<sequence>MKPKYVLVTLLFIVLKTFSQESKKVLFTIDNEPFYTQEFLNVYKKNLKIVDNSKTDIQKYLQLFINYKLKVKEAKFLGLDTIQAFKNELKKYKETLILPYLKDKDVTKKLVKEAYSRLKKEVNVSHILIPLKPSALPKDTVEVYNTLIEARNLIIEGNDFAKIAKRYSKDPTVQQNGGEIGYFTVLQMVYPFENKAFLTPVGQVSMPFKTKFGYHILKVNAIRDSRGEVEVAHIMFKKNNVNAKKLIDSIYNELLNKNGSFSEIAKKVSEDRTSAMNGGKLNKFGSGKMIKNFANVAFSIKNEGDISKPFQTQFGWHIIKLLKKYPLKNFEELKDKLTKEVEKDERSNLIDKSVVKKLFEQYNVVVNNKALQQFEVDDWKTNSEKFKQIILSINGKNIFQQKFINYLKSYIFKSPKEVFINFEEQEVLNYYKEHLEFSNPDFANTYKEFKEGLLIFDLLDKQVWEKAKDSTGLLRYFNLNKSTKYNHKKLSNIKSTVISDYQNYLEIAMVKKLHKKYEVKINKLEKKD</sequence>
<protein>
    <recommendedName>
        <fullName evidence="2">PpiC domain-containing protein</fullName>
    </recommendedName>
</protein>
<dbReference type="Pfam" id="PF00639">
    <property type="entry name" value="Rotamase"/>
    <property type="match status" value="2"/>
</dbReference>
<evidence type="ECO:0000256" key="1">
    <source>
        <dbReference type="PROSITE-ProRule" id="PRU00278"/>
    </source>
</evidence>
<dbReference type="KEGG" id="lut:Lupro_00900"/>
<feature type="domain" description="PpiC" evidence="2">
    <location>
        <begin position="119"/>
        <end position="221"/>
    </location>
</feature>
<keyword evidence="1" id="KW-0413">Isomerase</keyword>
<dbReference type="PROSITE" id="PS50198">
    <property type="entry name" value="PPIC_PPIASE_2"/>
    <property type="match status" value="2"/>
</dbReference>
<dbReference type="RefSeq" id="WP_068205618.1">
    <property type="nucleotide sequence ID" value="NZ_CP013355.1"/>
</dbReference>
<dbReference type="SUPFAM" id="SSF54534">
    <property type="entry name" value="FKBP-like"/>
    <property type="match status" value="2"/>
</dbReference>
<dbReference type="PANTHER" id="PTHR47245">
    <property type="entry name" value="PEPTIDYLPROLYL ISOMERASE"/>
    <property type="match status" value="1"/>
</dbReference>
<keyword evidence="4" id="KW-1185">Reference proteome</keyword>
<evidence type="ECO:0000313" key="4">
    <source>
        <dbReference type="Proteomes" id="UP000059672"/>
    </source>
</evidence>
<reference evidence="4" key="1">
    <citation type="submission" date="2015-12" db="EMBL/GenBank/DDBJ databases">
        <title>Complete genome sequence of Lutibacter profundus strain LP1.</title>
        <authorList>
            <person name="Wissuwa J."/>
            <person name="Le Moine Bauer S."/>
            <person name="Stokke R."/>
            <person name="Dahle H."/>
            <person name="Steen I.H."/>
        </authorList>
    </citation>
    <scope>NUCLEOTIDE SEQUENCE [LARGE SCALE GENOMIC DNA]</scope>
    <source>
        <strain evidence="4">LP1</strain>
    </source>
</reference>
<dbReference type="Proteomes" id="UP000059672">
    <property type="component" value="Chromosome"/>
</dbReference>
<keyword evidence="1" id="KW-0697">Rotamase</keyword>
<dbReference type="PANTHER" id="PTHR47245:SF2">
    <property type="entry name" value="PEPTIDYL-PROLYL CIS-TRANS ISOMERASE HP_0175-RELATED"/>
    <property type="match status" value="1"/>
</dbReference>
<dbReference type="EMBL" id="CP013355">
    <property type="protein sequence ID" value="AMC09900.1"/>
    <property type="molecule type" value="Genomic_DNA"/>
</dbReference>
<dbReference type="Gene3D" id="3.10.50.40">
    <property type="match status" value="2"/>
</dbReference>
<gene>
    <name evidence="3" type="ORF">Lupro_00900</name>
</gene>
<dbReference type="InterPro" id="IPR046357">
    <property type="entry name" value="PPIase_dom_sf"/>
</dbReference>
<dbReference type="InterPro" id="IPR050245">
    <property type="entry name" value="PrsA_foldase"/>
</dbReference>
<dbReference type="InterPro" id="IPR000297">
    <property type="entry name" value="PPIase_PpiC"/>
</dbReference>
<dbReference type="GO" id="GO:0003755">
    <property type="term" value="F:peptidyl-prolyl cis-trans isomerase activity"/>
    <property type="evidence" value="ECO:0007669"/>
    <property type="project" value="UniProtKB-KW"/>
</dbReference>
<dbReference type="AlphaFoldDB" id="A0A0X8G4I9"/>
<organism evidence="3 4">
    <name type="scientific">Lutibacter profundi</name>
    <dbReference type="NCBI Taxonomy" id="1622118"/>
    <lineage>
        <taxon>Bacteria</taxon>
        <taxon>Pseudomonadati</taxon>
        <taxon>Bacteroidota</taxon>
        <taxon>Flavobacteriia</taxon>
        <taxon>Flavobacteriales</taxon>
        <taxon>Flavobacteriaceae</taxon>
        <taxon>Lutibacter</taxon>
    </lineage>
</organism>
<feature type="domain" description="PpiC" evidence="2">
    <location>
        <begin position="226"/>
        <end position="323"/>
    </location>
</feature>
<evidence type="ECO:0000313" key="3">
    <source>
        <dbReference type="EMBL" id="AMC09900.1"/>
    </source>
</evidence>
<evidence type="ECO:0000259" key="2">
    <source>
        <dbReference type="PROSITE" id="PS50198"/>
    </source>
</evidence>
<dbReference type="STRING" id="1622118.Lupro_00900"/>
<reference evidence="3 4" key="2">
    <citation type="journal article" date="2016" name="Int. J. Syst. Evol. Microbiol.">
        <title>Lutibacter profundi sp. nov., isolated from a deep-sea hydrothermal system on the Arctic Mid-Ocean Ridge and emended description of the genus Lutibacter.</title>
        <authorList>
            <person name="Le Moine Bauer S."/>
            <person name="Roalkvam I."/>
            <person name="Steen I.H."/>
            <person name="Dahle H."/>
        </authorList>
    </citation>
    <scope>NUCLEOTIDE SEQUENCE [LARGE SCALE GENOMIC DNA]</scope>
    <source>
        <strain evidence="3 4">LP1</strain>
    </source>
</reference>
<proteinExistence type="predicted"/>
<name>A0A0X8G4I9_9FLAO</name>
<dbReference type="OrthoDB" id="14196at2"/>
<accession>A0A0X8G4I9</accession>